<dbReference type="AlphaFoldDB" id="A0A7Y4KP98"/>
<proteinExistence type="predicted"/>
<dbReference type="EMBL" id="JABFJV010000163">
    <property type="protein sequence ID" value="NOK36454.1"/>
    <property type="molecule type" value="Genomic_DNA"/>
</dbReference>
<feature type="region of interest" description="Disordered" evidence="1">
    <location>
        <begin position="204"/>
        <end position="241"/>
    </location>
</feature>
<name>A0A7Y4KP98_9BACT</name>
<comment type="caution">
    <text evidence="2">The sequence shown here is derived from an EMBL/GenBank/DDBJ whole genome shotgun (WGS) entry which is preliminary data.</text>
</comment>
<accession>A0A7Y4KP98</accession>
<organism evidence="2 3">
    <name type="scientific">Corallococcus exercitus</name>
    <dbReference type="NCBI Taxonomy" id="2316736"/>
    <lineage>
        <taxon>Bacteria</taxon>
        <taxon>Pseudomonadati</taxon>
        <taxon>Myxococcota</taxon>
        <taxon>Myxococcia</taxon>
        <taxon>Myxococcales</taxon>
        <taxon>Cystobacterineae</taxon>
        <taxon>Myxococcaceae</taxon>
        <taxon>Corallococcus</taxon>
    </lineage>
</organism>
<evidence type="ECO:0000313" key="2">
    <source>
        <dbReference type="EMBL" id="NOK36454.1"/>
    </source>
</evidence>
<evidence type="ECO:0000256" key="1">
    <source>
        <dbReference type="SAM" id="MobiDB-lite"/>
    </source>
</evidence>
<gene>
    <name evidence="2" type="ORF">HMI49_24915</name>
</gene>
<dbReference type="RefSeq" id="WP_147441764.1">
    <property type="nucleotide sequence ID" value="NZ_JABFJV010000163.1"/>
</dbReference>
<dbReference type="Proteomes" id="UP000563426">
    <property type="component" value="Unassembled WGS sequence"/>
</dbReference>
<reference evidence="2 3" key="1">
    <citation type="submission" date="2020-05" db="EMBL/GenBank/DDBJ databases">
        <authorList>
            <person name="Whitworth D."/>
        </authorList>
    </citation>
    <scope>NUCLEOTIDE SEQUENCE [LARGE SCALE GENOMIC DNA]</scope>
    <source>
        <strain evidence="2 3">AB043B</strain>
    </source>
</reference>
<evidence type="ECO:0000313" key="3">
    <source>
        <dbReference type="Proteomes" id="UP000563426"/>
    </source>
</evidence>
<feature type="compositionally biased region" description="Polar residues" evidence="1">
    <location>
        <begin position="223"/>
        <end position="235"/>
    </location>
</feature>
<sequence length="267" mass="30168">MANKKNTRRVQTRPRKAAGGKTSLLLNKDYIAVKVKKTTITRTAQGYFHDLDPYSLHDTKQAAKSDRKRLAESDMRVKSRNPRVPTFYTILQDKRKNSPSKFTRVPQGPHVFPHIGIHLLLVQAKAMNKLNLFNDLILTPVQYETNVKLEIKDDHAKGDRAKVAVERYKRIHARYVGLMTRPNPDNAQTIKLVHSMNKLLQSDPHGTYAYKGRGAGKKATSGKGESSNRPMQNQIDLPKNHGFSQEGVRLVALRNESLVNIGEELGK</sequence>
<protein>
    <submittedName>
        <fullName evidence="2">Uncharacterized protein</fullName>
    </submittedName>
</protein>
<keyword evidence="3" id="KW-1185">Reference proteome</keyword>